<proteinExistence type="predicted"/>
<feature type="domain" description="Glycosyltransferase subfamily 4-like N-terminal" evidence="1">
    <location>
        <begin position="9"/>
        <end position="153"/>
    </location>
</feature>
<sequence>MNGRTPAMRLALLGDGESPHLLKWARALSAEGVDLWAASSRGFAPAFDEVLPSARRLALGTRPDFDGGNAAVLRTLPRLARWLRAVQPDWVHAHYLTSHGTLAWLAQSWLGAPGRIVGSAWGSDILVTPQRHAAMRWLTRRVLRACTLTTSDSQHMAGRMQALGAREVMTFPFGLDAMPPAPASKDGMLFFANRGLEPIYAPERVIDAFGAVASQWPAARLVVANDGSLRAALQARADAAGLAGRVRFTGRLDAQAQAGWYARARWYLSLPRSDSVSVSVLEAMAHGCVPILSDLPANRELVRHGDNGCLLADGALPDAAQLQALAARADAVAGDNRAWVAEHALFGPCVRRFVDRLVSLADAPALP</sequence>
<evidence type="ECO:0000313" key="2">
    <source>
        <dbReference type="EMBL" id="MEF7614747.1"/>
    </source>
</evidence>
<organism evidence="2 3">
    <name type="scientific">Aquincola agrisoli</name>
    <dbReference type="NCBI Taxonomy" id="3119538"/>
    <lineage>
        <taxon>Bacteria</taxon>
        <taxon>Pseudomonadati</taxon>
        <taxon>Pseudomonadota</taxon>
        <taxon>Betaproteobacteria</taxon>
        <taxon>Burkholderiales</taxon>
        <taxon>Sphaerotilaceae</taxon>
        <taxon>Aquincola</taxon>
    </lineage>
</organism>
<dbReference type="InterPro" id="IPR028098">
    <property type="entry name" value="Glyco_trans_4-like_N"/>
</dbReference>
<name>A0AAW9QH74_9BURK</name>
<dbReference type="SUPFAM" id="SSF53756">
    <property type="entry name" value="UDP-Glycosyltransferase/glycogen phosphorylase"/>
    <property type="match status" value="1"/>
</dbReference>
<accession>A0AAW9QH74</accession>
<dbReference type="GO" id="GO:0016757">
    <property type="term" value="F:glycosyltransferase activity"/>
    <property type="evidence" value="ECO:0007669"/>
    <property type="project" value="TreeGrafter"/>
</dbReference>
<reference evidence="2 3" key="1">
    <citation type="submission" date="2024-02" db="EMBL/GenBank/DDBJ databases">
        <title>Genome sequence of Aquincola sp. MAHUQ-54.</title>
        <authorList>
            <person name="Huq M.A."/>
        </authorList>
    </citation>
    <scope>NUCLEOTIDE SEQUENCE [LARGE SCALE GENOMIC DNA]</scope>
    <source>
        <strain evidence="2 3">MAHUQ-54</strain>
    </source>
</reference>
<keyword evidence="3" id="KW-1185">Reference proteome</keyword>
<dbReference type="PANTHER" id="PTHR45947">
    <property type="entry name" value="SULFOQUINOVOSYL TRANSFERASE SQD2"/>
    <property type="match status" value="1"/>
</dbReference>
<gene>
    <name evidence="2" type="ORF">V4F39_12565</name>
</gene>
<dbReference type="Pfam" id="PF13477">
    <property type="entry name" value="Glyco_trans_4_2"/>
    <property type="match status" value="1"/>
</dbReference>
<evidence type="ECO:0000313" key="3">
    <source>
        <dbReference type="Proteomes" id="UP001336250"/>
    </source>
</evidence>
<dbReference type="Pfam" id="PF13692">
    <property type="entry name" value="Glyco_trans_1_4"/>
    <property type="match status" value="1"/>
</dbReference>
<dbReference type="PANTHER" id="PTHR45947:SF3">
    <property type="entry name" value="SULFOQUINOVOSYL TRANSFERASE SQD2"/>
    <property type="match status" value="1"/>
</dbReference>
<dbReference type="AlphaFoldDB" id="A0AAW9QH74"/>
<dbReference type="InterPro" id="IPR050194">
    <property type="entry name" value="Glycosyltransferase_grp1"/>
</dbReference>
<dbReference type="Proteomes" id="UP001336250">
    <property type="component" value="Unassembled WGS sequence"/>
</dbReference>
<protein>
    <submittedName>
        <fullName evidence="2">Glycosyltransferase</fullName>
    </submittedName>
</protein>
<comment type="caution">
    <text evidence="2">The sequence shown here is derived from an EMBL/GenBank/DDBJ whole genome shotgun (WGS) entry which is preliminary data.</text>
</comment>
<dbReference type="Gene3D" id="3.40.50.2000">
    <property type="entry name" value="Glycogen Phosphorylase B"/>
    <property type="match status" value="2"/>
</dbReference>
<dbReference type="EMBL" id="JAZIBG010000028">
    <property type="protein sequence ID" value="MEF7614747.1"/>
    <property type="molecule type" value="Genomic_DNA"/>
</dbReference>
<dbReference type="RefSeq" id="WP_332289793.1">
    <property type="nucleotide sequence ID" value="NZ_JAZIBG010000028.1"/>
</dbReference>
<evidence type="ECO:0000259" key="1">
    <source>
        <dbReference type="Pfam" id="PF13477"/>
    </source>
</evidence>